<dbReference type="EMBL" id="WHVB01000004">
    <property type="protein sequence ID" value="KAF8483759.1"/>
    <property type="molecule type" value="Genomic_DNA"/>
</dbReference>
<protein>
    <submittedName>
        <fullName evidence="1">Uncharacterized protein</fullName>
    </submittedName>
</protein>
<gene>
    <name evidence="1" type="ORF">DFH94DRAFT_680202</name>
</gene>
<accession>A0A9P5N150</accession>
<comment type="caution">
    <text evidence="1">The sequence shown here is derived from an EMBL/GenBank/DDBJ whole genome shotgun (WGS) entry which is preliminary data.</text>
</comment>
<keyword evidence="2" id="KW-1185">Reference proteome</keyword>
<reference evidence="1" key="2">
    <citation type="journal article" date="2020" name="Nat. Commun.">
        <title>Large-scale genome sequencing of mycorrhizal fungi provides insights into the early evolution of symbiotic traits.</title>
        <authorList>
            <person name="Miyauchi S."/>
            <person name="Kiss E."/>
            <person name="Kuo A."/>
            <person name="Drula E."/>
            <person name="Kohler A."/>
            <person name="Sanchez-Garcia M."/>
            <person name="Morin E."/>
            <person name="Andreopoulos B."/>
            <person name="Barry K.W."/>
            <person name="Bonito G."/>
            <person name="Buee M."/>
            <person name="Carver A."/>
            <person name="Chen C."/>
            <person name="Cichocki N."/>
            <person name="Clum A."/>
            <person name="Culley D."/>
            <person name="Crous P.W."/>
            <person name="Fauchery L."/>
            <person name="Girlanda M."/>
            <person name="Hayes R.D."/>
            <person name="Keri Z."/>
            <person name="LaButti K."/>
            <person name="Lipzen A."/>
            <person name="Lombard V."/>
            <person name="Magnuson J."/>
            <person name="Maillard F."/>
            <person name="Murat C."/>
            <person name="Nolan M."/>
            <person name="Ohm R.A."/>
            <person name="Pangilinan J."/>
            <person name="Pereira M.F."/>
            <person name="Perotto S."/>
            <person name="Peter M."/>
            <person name="Pfister S."/>
            <person name="Riley R."/>
            <person name="Sitrit Y."/>
            <person name="Stielow J.B."/>
            <person name="Szollosi G."/>
            <person name="Zifcakova L."/>
            <person name="Stursova M."/>
            <person name="Spatafora J.W."/>
            <person name="Tedersoo L."/>
            <person name="Vaario L.M."/>
            <person name="Yamada A."/>
            <person name="Yan M."/>
            <person name="Wang P."/>
            <person name="Xu J."/>
            <person name="Bruns T."/>
            <person name="Baldrian P."/>
            <person name="Vilgalys R."/>
            <person name="Dunand C."/>
            <person name="Henrissat B."/>
            <person name="Grigoriev I.V."/>
            <person name="Hibbett D."/>
            <person name="Nagy L.G."/>
            <person name="Martin F.M."/>
        </authorList>
    </citation>
    <scope>NUCLEOTIDE SEQUENCE</scope>
    <source>
        <strain evidence="1">Prilba</strain>
    </source>
</reference>
<sequence>MFEGVRVGMRVRVPRHPVCARVSTVRQASRVYVDGAGVATSCVWVEGVRRVRECRGVRIESVRGRPACTWIRGYRRRTRGCGVRARRESICTWGTKATSTSKAVSEGEITHGEEIVSEGEISGIAVTYLRRTPREKDPSNSHWGEGVEGMHVGMGVDASWVGVKGVSVASGMDVDIEGARVEGACVGVERVRVVDKDCRGIENVLVGDWGDARVGAGMGIGKKPEERPLQLAFEVREGVLTERDRGGPGKKNKGYHSRALRLAFGAREGATTRGLR</sequence>
<dbReference type="AlphaFoldDB" id="A0A9P5N150"/>
<proteinExistence type="predicted"/>
<name>A0A9P5N150_9AGAM</name>
<evidence type="ECO:0000313" key="1">
    <source>
        <dbReference type="EMBL" id="KAF8483759.1"/>
    </source>
</evidence>
<organism evidence="1 2">
    <name type="scientific">Russula ochroleuca</name>
    <dbReference type="NCBI Taxonomy" id="152965"/>
    <lineage>
        <taxon>Eukaryota</taxon>
        <taxon>Fungi</taxon>
        <taxon>Dikarya</taxon>
        <taxon>Basidiomycota</taxon>
        <taxon>Agaricomycotina</taxon>
        <taxon>Agaricomycetes</taxon>
        <taxon>Russulales</taxon>
        <taxon>Russulaceae</taxon>
        <taxon>Russula</taxon>
    </lineage>
</organism>
<evidence type="ECO:0000313" key="2">
    <source>
        <dbReference type="Proteomes" id="UP000759537"/>
    </source>
</evidence>
<dbReference type="Proteomes" id="UP000759537">
    <property type="component" value="Unassembled WGS sequence"/>
</dbReference>
<reference evidence="1" key="1">
    <citation type="submission" date="2019-10" db="EMBL/GenBank/DDBJ databases">
        <authorList>
            <consortium name="DOE Joint Genome Institute"/>
            <person name="Kuo A."/>
            <person name="Miyauchi S."/>
            <person name="Kiss E."/>
            <person name="Drula E."/>
            <person name="Kohler A."/>
            <person name="Sanchez-Garcia M."/>
            <person name="Andreopoulos B."/>
            <person name="Barry K.W."/>
            <person name="Bonito G."/>
            <person name="Buee M."/>
            <person name="Carver A."/>
            <person name="Chen C."/>
            <person name="Cichocki N."/>
            <person name="Clum A."/>
            <person name="Culley D."/>
            <person name="Crous P.W."/>
            <person name="Fauchery L."/>
            <person name="Girlanda M."/>
            <person name="Hayes R."/>
            <person name="Keri Z."/>
            <person name="LaButti K."/>
            <person name="Lipzen A."/>
            <person name="Lombard V."/>
            <person name="Magnuson J."/>
            <person name="Maillard F."/>
            <person name="Morin E."/>
            <person name="Murat C."/>
            <person name="Nolan M."/>
            <person name="Ohm R."/>
            <person name="Pangilinan J."/>
            <person name="Pereira M."/>
            <person name="Perotto S."/>
            <person name="Peter M."/>
            <person name="Riley R."/>
            <person name="Sitrit Y."/>
            <person name="Stielow B."/>
            <person name="Szollosi G."/>
            <person name="Zifcakova L."/>
            <person name="Stursova M."/>
            <person name="Spatafora J.W."/>
            <person name="Tedersoo L."/>
            <person name="Vaario L.-M."/>
            <person name="Yamada A."/>
            <person name="Yan M."/>
            <person name="Wang P."/>
            <person name="Xu J."/>
            <person name="Bruns T."/>
            <person name="Baldrian P."/>
            <person name="Vilgalys R."/>
            <person name="Henrissat B."/>
            <person name="Grigoriev I.V."/>
            <person name="Hibbett D."/>
            <person name="Nagy L.G."/>
            <person name="Martin F.M."/>
        </authorList>
    </citation>
    <scope>NUCLEOTIDE SEQUENCE</scope>
    <source>
        <strain evidence="1">Prilba</strain>
    </source>
</reference>